<organism evidence="3 4">
    <name type="scientific">Chitinimonas prasina</name>
    <dbReference type="NCBI Taxonomy" id="1434937"/>
    <lineage>
        <taxon>Bacteria</taxon>
        <taxon>Pseudomonadati</taxon>
        <taxon>Pseudomonadota</taxon>
        <taxon>Betaproteobacteria</taxon>
        <taxon>Neisseriales</taxon>
        <taxon>Chitinibacteraceae</taxon>
        <taxon>Chitinimonas</taxon>
    </lineage>
</organism>
<dbReference type="EMBL" id="BSOG01000003">
    <property type="protein sequence ID" value="GLR14033.1"/>
    <property type="molecule type" value="Genomic_DNA"/>
</dbReference>
<dbReference type="SMART" id="SM00028">
    <property type="entry name" value="TPR"/>
    <property type="match status" value="6"/>
</dbReference>
<keyword evidence="2" id="KW-0802">TPR repeat</keyword>
<reference evidence="4" key="1">
    <citation type="journal article" date="2019" name="Int. J. Syst. Evol. Microbiol.">
        <title>The Global Catalogue of Microorganisms (GCM) 10K type strain sequencing project: providing services to taxonomists for standard genome sequencing and annotation.</title>
        <authorList>
            <consortium name="The Broad Institute Genomics Platform"/>
            <consortium name="The Broad Institute Genome Sequencing Center for Infectious Disease"/>
            <person name="Wu L."/>
            <person name="Ma J."/>
        </authorList>
    </citation>
    <scope>NUCLEOTIDE SEQUENCE [LARGE SCALE GENOMIC DNA]</scope>
    <source>
        <strain evidence="4">NBRC 110044</strain>
    </source>
</reference>
<accession>A0ABQ5YK37</accession>
<dbReference type="Proteomes" id="UP001156706">
    <property type="component" value="Unassembled WGS sequence"/>
</dbReference>
<evidence type="ECO:0000313" key="3">
    <source>
        <dbReference type="EMBL" id="GLR14033.1"/>
    </source>
</evidence>
<dbReference type="Gene3D" id="1.25.40.10">
    <property type="entry name" value="Tetratricopeptide repeat domain"/>
    <property type="match status" value="2"/>
</dbReference>
<evidence type="ECO:0000256" key="2">
    <source>
        <dbReference type="ARBA" id="ARBA00022803"/>
    </source>
</evidence>
<proteinExistence type="predicted"/>
<evidence type="ECO:0008006" key="5">
    <source>
        <dbReference type="Google" id="ProtNLM"/>
    </source>
</evidence>
<name>A0ABQ5YK37_9NEIS</name>
<protein>
    <recommendedName>
        <fullName evidence="5">Tetratricopeptide repeat protein</fullName>
    </recommendedName>
</protein>
<dbReference type="PANTHER" id="PTHR45586:SF16">
    <property type="entry name" value="DOMAIN PROTEIN, PUTATIVE-RELATED"/>
    <property type="match status" value="1"/>
</dbReference>
<evidence type="ECO:0000313" key="4">
    <source>
        <dbReference type="Proteomes" id="UP001156706"/>
    </source>
</evidence>
<sequence>MLPEPADKDTDMTNQHAYRNRLIALTTALLASCASVTPPPPLAESAPAEPAAPVAAAVTPAVEPNYPKQELTRELLFGMLLGEVAVAKGDKQLASDSWLEIARRSRDVRAAERALQVSFAAGRVPQAVQAARLWQELDPGSLTPRQHLLHIFSSTGMVAEAGQELGNWMRDRPSDAAGVFLRMHTLWQPQADRQAILALTQQLAAGFPELPEAALAIALAAVDAKNNLTAVAAIDEALKRRPGWEQAILYRANLIGQQSPEAGIAYLQQAVKAQPKSRELRAALARELSDGKQLPAAAKLYAELSSEYPAEVEYLLGQALTALQLRRYAEAEAPLDKALALGVNKPGLVHFYLGTIAEEQGLLEKARTHYVSARDSEQAAQANLRLARIEAKLGNRDAALATLQLLPDASKNDQITRVQLEAQIWRELKEPERAKSALDAGLLAHADNPDLLYDRSLIFDLMGDVAAAESDLRRYLTLKPDNPAGLNALGYTLANRTQRYDEAEALLKKALEQDPDNPVIIDSMGWLQYRRGNVKEAVIWLARAFAAQPDPEIAAHYGEALWQAGRRSEARKIWAEGKKLDPAHQVLAETVQRLTGN</sequence>
<dbReference type="InterPro" id="IPR011990">
    <property type="entry name" value="TPR-like_helical_dom_sf"/>
</dbReference>
<dbReference type="Pfam" id="PF13432">
    <property type="entry name" value="TPR_16"/>
    <property type="match status" value="3"/>
</dbReference>
<comment type="caution">
    <text evidence="3">The sequence shown here is derived from an EMBL/GenBank/DDBJ whole genome shotgun (WGS) entry which is preliminary data.</text>
</comment>
<keyword evidence="4" id="KW-1185">Reference proteome</keyword>
<evidence type="ECO:0000256" key="1">
    <source>
        <dbReference type="ARBA" id="ARBA00022737"/>
    </source>
</evidence>
<keyword evidence="1" id="KW-0677">Repeat</keyword>
<dbReference type="Pfam" id="PF14559">
    <property type="entry name" value="TPR_19"/>
    <property type="match status" value="1"/>
</dbReference>
<dbReference type="InterPro" id="IPR051012">
    <property type="entry name" value="CellSynth/LPSAsmb/PSIAsmb"/>
</dbReference>
<gene>
    <name evidence="3" type="ORF">GCM10007907_28230</name>
</gene>
<dbReference type="InterPro" id="IPR019734">
    <property type="entry name" value="TPR_rpt"/>
</dbReference>
<dbReference type="SUPFAM" id="SSF48452">
    <property type="entry name" value="TPR-like"/>
    <property type="match status" value="3"/>
</dbReference>
<dbReference type="PANTHER" id="PTHR45586">
    <property type="entry name" value="TPR REPEAT-CONTAINING PROTEIN PA4667"/>
    <property type="match status" value="1"/>
</dbReference>